<comment type="function">
    <text evidence="10">Part of the ABC transporter complex CysAWTP (TC 3.A.1.6.1) involved in sulfate/thiosulfate import. Probably responsible for the translocation of the substrate across the membrane.</text>
</comment>
<keyword evidence="12" id="KW-1003">Cell membrane</keyword>
<dbReference type="EMBL" id="DSIY01000055">
    <property type="protein sequence ID" value="HEG90313.1"/>
    <property type="molecule type" value="Genomic_DNA"/>
</dbReference>
<dbReference type="InterPro" id="IPR035906">
    <property type="entry name" value="MetI-like_sf"/>
</dbReference>
<organism evidence="14">
    <name type="scientific">Thermorudis peleae</name>
    <dbReference type="NCBI Taxonomy" id="1382356"/>
    <lineage>
        <taxon>Bacteria</taxon>
        <taxon>Pseudomonadati</taxon>
        <taxon>Thermomicrobiota</taxon>
        <taxon>Thermomicrobia</taxon>
        <taxon>Thermomicrobia incertae sedis</taxon>
        <taxon>Thermorudis</taxon>
    </lineage>
</organism>
<proteinExistence type="inferred from homology"/>
<dbReference type="InterPro" id="IPR011867">
    <property type="entry name" value="ModB_ABC"/>
</dbReference>
<dbReference type="Pfam" id="PF00528">
    <property type="entry name" value="BPD_transp_1"/>
    <property type="match status" value="1"/>
</dbReference>
<dbReference type="GO" id="GO:0015419">
    <property type="term" value="F:ABC-type sulfate transporter activity"/>
    <property type="evidence" value="ECO:0007669"/>
    <property type="project" value="InterPro"/>
</dbReference>
<feature type="transmembrane region" description="Helical" evidence="11">
    <location>
        <begin position="142"/>
        <end position="160"/>
    </location>
</feature>
<keyword evidence="9 11" id="KW-0472">Membrane</keyword>
<comment type="subcellular location">
    <subcellularLocation>
        <location evidence="2 11">Cell membrane</location>
        <topology evidence="2 11">Multi-pass membrane protein</topology>
    </subcellularLocation>
</comment>
<dbReference type="Gene3D" id="1.10.3720.10">
    <property type="entry name" value="MetI-like"/>
    <property type="match status" value="1"/>
</dbReference>
<evidence type="ECO:0000256" key="6">
    <source>
        <dbReference type="ARBA" id="ARBA00022692"/>
    </source>
</evidence>
<keyword evidence="5 12" id="KW-0500">Molybdenum</keyword>
<comment type="caution">
    <text evidence="14">The sequence shown here is derived from an EMBL/GenBank/DDBJ whole genome shotgun (WGS) entry which is preliminary data.</text>
</comment>
<keyword evidence="7 11" id="KW-1133">Transmembrane helix</keyword>
<evidence type="ECO:0000256" key="12">
    <source>
        <dbReference type="RuleBase" id="RU365097"/>
    </source>
</evidence>
<dbReference type="SUPFAM" id="SSF161098">
    <property type="entry name" value="MetI-like"/>
    <property type="match status" value="1"/>
</dbReference>
<keyword evidence="8" id="KW-0764">Sulfate transport</keyword>
<evidence type="ECO:0000256" key="3">
    <source>
        <dbReference type="ARBA" id="ARBA00011779"/>
    </source>
</evidence>
<dbReference type="PANTHER" id="PTHR30406">
    <property type="entry name" value="SULFATE TRANSPORT SYSTEM PERMEASE PROTEIN"/>
    <property type="match status" value="1"/>
</dbReference>
<comment type="similarity">
    <text evidence="12">Belongs to the binding-protein-dependent transport system permease family. CysTW subfamily.</text>
</comment>
<comment type="function">
    <text evidence="1 12">Part of the binding-protein-dependent transport system for molybdenum; probably responsible for the translocation of the substrate across the membrane.</text>
</comment>
<dbReference type="AlphaFoldDB" id="A0A831T9I4"/>
<keyword evidence="4 11" id="KW-0813">Transport</keyword>
<feature type="transmembrane region" description="Helical" evidence="11">
    <location>
        <begin position="109"/>
        <end position="130"/>
    </location>
</feature>
<evidence type="ECO:0000256" key="9">
    <source>
        <dbReference type="ARBA" id="ARBA00023136"/>
    </source>
</evidence>
<evidence type="ECO:0000256" key="2">
    <source>
        <dbReference type="ARBA" id="ARBA00004651"/>
    </source>
</evidence>
<evidence type="ECO:0000256" key="7">
    <source>
        <dbReference type="ARBA" id="ARBA00022989"/>
    </source>
</evidence>
<evidence type="ECO:0000256" key="4">
    <source>
        <dbReference type="ARBA" id="ARBA00022448"/>
    </source>
</evidence>
<evidence type="ECO:0000256" key="1">
    <source>
        <dbReference type="ARBA" id="ARBA00002949"/>
    </source>
</evidence>
<dbReference type="CDD" id="cd06261">
    <property type="entry name" value="TM_PBP2"/>
    <property type="match status" value="1"/>
</dbReference>
<name>A0A831T9I4_9BACT</name>
<accession>A0A831T9I4</accession>
<dbReference type="NCBIfam" id="TIGR01581">
    <property type="entry name" value="Mo_ABC_porter"/>
    <property type="match status" value="1"/>
</dbReference>
<dbReference type="InterPro" id="IPR000515">
    <property type="entry name" value="MetI-like"/>
</dbReference>
<comment type="subunit">
    <text evidence="3">The complex is composed of two ATP-binding proteins (CysA), two transmembrane proteins (CysT and CysW) and a solute-binding protein (CysP).</text>
</comment>
<evidence type="ECO:0000256" key="5">
    <source>
        <dbReference type="ARBA" id="ARBA00022505"/>
    </source>
</evidence>
<feature type="domain" description="ABC transmembrane type-1" evidence="13">
    <location>
        <begin position="71"/>
        <end position="274"/>
    </location>
</feature>
<sequence>MPMTGSAIAGSAVVRSARAARRRGWSWVLLLVPSVLCFLFLLLPPVALAWRALGIPNALAYAGDRFFLDALRLTMVTSFVTVTTAVVLGTPLAYILARRRFPGRRLVELVVLLPVVLPPIIGGVALLMLFGRAGLLGHYLDAFGIQIPFTTLAVVLAQLFTSSPFYIRSVFLGFSNVAREVEEAARVDGCSPWQTFHHVTLRLALPSIVTGSMLCWAKAVSEFGATLLFAGNFQGRTQTLSLAIWTAMEIDLYEAVTMAALLLGLSVLVLLVSEWLSSGAVRTVGE</sequence>
<evidence type="ECO:0000313" key="14">
    <source>
        <dbReference type="EMBL" id="HEG90313.1"/>
    </source>
</evidence>
<gene>
    <name evidence="14" type="primary">modB</name>
    <name evidence="14" type="ORF">ENP34_02565</name>
</gene>
<evidence type="ECO:0000256" key="10">
    <source>
        <dbReference type="ARBA" id="ARBA00025323"/>
    </source>
</evidence>
<dbReference type="InterPro" id="IPR006469">
    <property type="entry name" value="NifC_ABC_porter"/>
</dbReference>
<dbReference type="NCBIfam" id="TIGR02141">
    <property type="entry name" value="modB_ABC"/>
    <property type="match status" value="1"/>
</dbReference>
<dbReference type="PROSITE" id="PS50928">
    <property type="entry name" value="ABC_TM1"/>
    <property type="match status" value="1"/>
</dbReference>
<keyword evidence="6 11" id="KW-0812">Transmembrane</keyword>
<dbReference type="GO" id="GO:0005886">
    <property type="term" value="C:plasma membrane"/>
    <property type="evidence" value="ECO:0007669"/>
    <property type="project" value="UniProtKB-SubCell"/>
</dbReference>
<feature type="transmembrane region" description="Helical" evidence="11">
    <location>
        <begin position="252"/>
        <end position="272"/>
    </location>
</feature>
<reference evidence="14" key="1">
    <citation type="journal article" date="2020" name="mSystems">
        <title>Genome- and Community-Level Interaction Insights into Carbon Utilization and Element Cycling Functions of Hydrothermarchaeota in Hydrothermal Sediment.</title>
        <authorList>
            <person name="Zhou Z."/>
            <person name="Liu Y."/>
            <person name="Xu W."/>
            <person name="Pan J."/>
            <person name="Luo Z.H."/>
            <person name="Li M."/>
        </authorList>
    </citation>
    <scope>NUCLEOTIDE SEQUENCE [LARGE SCALE GENOMIC DNA]</scope>
    <source>
        <strain evidence="14">SpSt-210</strain>
    </source>
</reference>
<dbReference type="GO" id="GO:0015098">
    <property type="term" value="F:molybdate ion transmembrane transporter activity"/>
    <property type="evidence" value="ECO:0007669"/>
    <property type="project" value="UniProtKB-UniRule"/>
</dbReference>
<dbReference type="InterPro" id="IPR005667">
    <property type="entry name" value="Sulph_transpt2"/>
</dbReference>
<evidence type="ECO:0000259" key="13">
    <source>
        <dbReference type="PROSITE" id="PS50928"/>
    </source>
</evidence>
<comment type="caution">
    <text evidence="12">Lacks conserved residue(s) required for the propagation of feature annotation.</text>
</comment>
<evidence type="ECO:0000256" key="8">
    <source>
        <dbReference type="ARBA" id="ARBA00023032"/>
    </source>
</evidence>
<dbReference type="PANTHER" id="PTHR30406:SF8">
    <property type="entry name" value="SULFATE TRANSPORT SYSTEM PERMEASE PROTEIN CYST"/>
    <property type="match status" value="1"/>
</dbReference>
<evidence type="ECO:0000256" key="11">
    <source>
        <dbReference type="RuleBase" id="RU363032"/>
    </source>
</evidence>
<feature type="transmembrane region" description="Helical" evidence="11">
    <location>
        <begin position="73"/>
        <end position="97"/>
    </location>
</feature>
<protein>
    <recommendedName>
        <fullName evidence="12">Molybdenum transport system permease</fullName>
    </recommendedName>
</protein>